<proteinExistence type="predicted"/>
<protein>
    <submittedName>
        <fullName evidence="1">34663_t:CDS:1</fullName>
    </submittedName>
</protein>
<feature type="non-terminal residue" evidence="1">
    <location>
        <position position="73"/>
    </location>
</feature>
<comment type="caution">
    <text evidence="1">The sequence shown here is derived from an EMBL/GenBank/DDBJ whole genome shotgun (WGS) entry which is preliminary data.</text>
</comment>
<evidence type="ECO:0000313" key="2">
    <source>
        <dbReference type="Proteomes" id="UP000789920"/>
    </source>
</evidence>
<evidence type="ECO:0000313" key="1">
    <source>
        <dbReference type="EMBL" id="CAG8834006.1"/>
    </source>
</evidence>
<reference evidence="1" key="1">
    <citation type="submission" date="2021-06" db="EMBL/GenBank/DDBJ databases">
        <authorList>
            <person name="Kallberg Y."/>
            <person name="Tangrot J."/>
            <person name="Rosling A."/>
        </authorList>
    </citation>
    <scope>NUCLEOTIDE SEQUENCE</scope>
    <source>
        <strain evidence="1">MA461A</strain>
    </source>
</reference>
<organism evidence="1 2">
    <name type="scientific">Racocetra persica</name>
    <dbReference type="NCBI Taxonomy" id="160502"/>
    <lineage>
        <taxon>Eukaryota</taxon>
        <taxon>Fungi</taxon>
        <taxon>Fungi incertae sedis</taxon>
        <taxon>Mucoromycota</taxon>
        <taxon>Glomeromycotina</taxon>
        <taxon>Glomeromycetes</taxon>
        <taxon>Diversisporales</taxon>
        <taxon>Gigasporaceae</taxon>
        <taxon>Racocetra</taxon>
    </lineage>
</organism>
<dbReference type="Proteomes" id="UP000789920">
    <property type="component" value="Unassembled WGS sequence"/>
</dbReference>
<name>A0ACA9SCV0_9GLOM</name>
<gene>
    <name evidence="1" type="ORF">RPERSI_LOCUS29041</name>
</gene>
<feature type="non-terminal residue" evidence="1">
    <location>
        <position position="1"/>
    </location>
</feature>
<dbReference type="EMBL" id="CAJVQC010107968">
    <property type="protein sequence ID" value="CAG8834006.1"/>
    <property type="molecule type" value="Genomic_DNA"/>
</dbReference>
<sequence length="73" mass="8913">RPPILDESACNHLTQLVLNNRRMTKRDIQAALEQQEGKRRDWAEEHLYWATKEWKNVLWSDKKYFCLIRPNPY</sequence>
<keyword evidence="2" id="KW-1185">Reference proteome</keyword>
<accession>A0ACA9SCV0</accession>